<proteinExistence type="predicted"/>
<gene>
    <name evidence="2" type="ORF">GTU67_09380</name>
</gene>
<dbReference type="AlphaFoldDB" id="A0A842HRY4"/>
<protein>
    <submittedName>
        <fullName evidence="2">TAXI family TRAP transporter solute-binding subunit</fullName>
    </submittedName>
</protein>
<feature type="chain" id="PRO_5032773482" evidence="1">
    <location>
        <begin position="22"/>
        <end position="317"/>
    </location>
</feature>
<dbReference type="EMBL" id="JACJUU010000006">
    <property type="protein sequence ID" value="MBC2770120.1"/>
    <property type="molecule type" value="Genomic_DNA"/>
</dbReference>
<evidence type="ECO:0000313" key="2">
    <source>
        <dbReference type="EMBL" id="MBC2770120.1"/>
    </source>
</evidence>
<name>A0A842HRY4_9BURK</name>
<feature type="signal peptide" evidence="1">
    <location>
        <begin position="1"/>
        <end position="21"/>
    </location>
</feature>
<dbReference type="RefSeq" id="WP_185779816.1">
    <property type="nucleotide sequence ID" value="NZ_JACJUU010000006.1"/>
</dbReference>
<accession>A0A842HRY4</accession>
<dbReference type="NCBIfam" id="TIGR02122">
    <property type="entry name" value="TRAP_TAXI"/>
    <property type="match status" value="1"/>
</dbReference>
<dbReference type="PANTHER" id="PTHR42941:SF1">
    <property type="entry name" value="SLL1037 PROTEIN"/>
    <property type="match status" value="1"/>
</dbReference>
<organism evidence="2 3">
    <name type="scientific">Pusillimonas minor</name>
    <dbReference type="NCBI Taxonomy" id="2697024"/>
    <lineage>
        <taxon>Bacteria</taxon>
        <taxon>Pseudomonadati</taxon>
        <taxon>Pseudomonadota</taxon>
        <taxon>Betaproteobacteria</taxon>
        <taxon>Burkholderiales</taxon>
        <taxon>Alcaligenaceae</taxon>
        <taxon>Pusillimonas</taxon>
    </lineage>
</organism>
<dbReference type="PROSITE" id="PS51257">
    <property type="entry name" value="PROKAR_LIPOPROTEIN"/>
    <property type="match status" value="1"/>
</dbReference>
<evidence type="ECO:0000313" key="3">
    <source>
        <dbReference type="Proteomes" id="UP000545386"/>
    </source>
</evidence>
<evidence type="ECO:0000256" key="1">
    <source>
        <dbReference type="SAM" id="SignalP"/>
    </source>
</evidence>
<dbReference type="PANTHER" id="PTHR42941">
    <property type="entry name" value="SLL1037 PROTEIN"/>
    <property type="match status" value="1"/>
</dbReference>
<keyword evidence="3" id="KW-1185">Reference proteome</keyword>
<reference evidence="2 3" key="1">
    <citation type="submission" date="2020-08" db="EMBL/GenBank/DDBJ databases">
        <title>Paraeoetvoesia sp. YC-7-48 draft genome sequence.</title>
        <authorList>
            <person name="Yao L."/>
        </authorList>
    </citation>
    <scope>NUCLEOTIDE SEQUENCE [LARGE SCALE GENOMIC DNA]</scope>
    <source>
        <strain evidence="3">YC-7-48</strain>
    </source>
</reference>
<dbReference type="Pfam" id="PF16868">
    <property type="entry name" value="NMT1_3"/>
    <property type="match status" value="1"/>
</dbReference>
<comment type="caution">
    <text evidence="2">The sequence shown here is derived from an EMBL/GenBank/DDBJ whole genome shotgun (WGS) entry which is preliminary data.</text>
</comment>
<sequence length="317" mass="33649">MKFKFLAGLVVAAACSATAVAQNVGVGTMSQGTMSYSSGSALAKVLTEKGSMQARVQPNSGESVLIPLLDTGELDFGIANVIESAEAVHGERVFKDRPAKNLRVASVLFPLKTAIFVRADSDIKTVADLKGKRLTYGFTAMGTINTIVDALLATGGLTPQDVRQVLVPNVGRGADELAAGNVDGFFFAVGAAKVTEIDASVGGLRMLPINTEPAALEAMRKVFPYGYPFVEKPRPGLAGVSEPTAALAYDNLLLTSTNTKDDVVYKAMKTVYENQPELAASFAPFRGFDVKLMYKPDMPGEFHPGALRFYKEAGLVK</sequence>
<dbReference type="InterPro" id="IPR011852">
    <property type="entry name" value="TRAP_TAXI"/>
</dbReference>
<dbReference type="Proteomes" id="UP000545386">
    <property type="component" value="Unassembled WGS sequence"/>
</dbReference>
<dbReference type="SUPFAM" id="SSF53850">
    <property type="entry name" value="Periplasmic binding protein-like II"/>
    <property type="match status" value="1"/>
</dbReference>
<dbReference type="Gene3D" id="3.40.190.10">
    <property type="entry name" value="Periplasmic binding protein-like II"/>
    <property type="match status" value="2"/>
</dbReference>
<keyword evidence="1" id="KW-0732">Signal</keyword>